<dbReference type="PROSITE" id="PS51192">
    <property type="entry name" value="HELICASE_ATP_BIND_1"/>
    <property type="match status" value="1"/>
</dbReference>
<dbReference type="AlphaFoldDB" id="A0A921YV87"/>
<dbReference type="InterPro" id="IPR002464">
    <property type="entry name" value="DNA/RNA_helicase_DEAH_CS"/>
</dbReference>
<dbReference type="GO" id="GO:0005524">
    <property type="term" value="F:ATP binding"/>
    <property type="evidence" value="ECO:0007669"/>
    <property type="project" value="UniProtKB-KW"/>
</dbReference>
<dbReference type="Pfam" id="PF21010">
    <property type="entry name" value="HA2_C"/>
    <property type="match status" value="1"/>
</dbReference>
<keyword evidence="3" id="KW-0378">Hydrolase</keyword>
<comment type="catalytic activity">
    <reaction evidence="6">
        <text>ATP + H2O = ADP + phosphate + H(+)</text>
        <dbReference type="Rhea" id="RHEA:13065"/>
        <dbReference type="ChEBI" id="CHEBI:15377"/>
        <dbReference type="ChEBI" id="CHEBI:15378"/>
        <dbReference type="ChEBI" id="CHEBI:30616"/>
        <dbReference type="ChEBI" id="CHEBI:43474"/>
        <dbReference type="ChEBI" id="CHEBI:456216"/>
        <dbReference type="EC" id="3.6.4.13"/>
    </reaction>
</comment>
<protein>
    <recommendedName>
        <fullName evidence="1">RNA helicase</fullName>
        <ecNumber evidence="1">3.6.4.13</ecNumber>
    </recommendedName>
</protein>
<evidence type="ECO:0000256" key="1">
    <source>
        <dbReference type="ARBA" id="ARBA00012552"/>
    </source>
</evidence>
<dbReference type="SMART" id="SM00487">
    <property type="entry name" value="DEXDc"/>
    <property type="match status" value="1"/>
</dbReference>
<keyword evidence="5" id="KW-0067">ATP-binding</keyword>
<feature type="domain" description="Helicase C-terminal" evidence="8">
    <location>
        <begin position="277"/>
        <end position="449"/>
    </location>
</feature>
<dbReference type="Pfam" id="PF00270">
    <property type="entry name" value="DEAD"/>
    <property type="match status" value="1"/>
</dbReference>
<dbReference type="SMART" id="SM00490">
    <property type="entry name" value="HELICc"/>
    <property type="match status" value="1"/>
</dbReference>
<dbReference type="PANTHER" id="PTHR18934:SF118">
    <property type="entry name" value="ATP-DEPENDENT RNA HELICASE DHX33"/>
    <property type="match status" value="1"/>
</dbReference>
<feature type="domain" description="Helicase ATP-binding" evidence="7">
    <location>
        <begin position="84"/>
        <end position="252"/>
    </location>
</feature>
<proteinExistence type="predicted"/>
<evidence type="ECO:0000256" key="5">
    <source>
        <dbReference type="ARBA" id="ARBA00022840"/>
    </source>
</evidence>
<keyword evidence="4" id="KW-0347">Helicase</keyword>
<dbReference type="Pfam" id="PF04408">
    <property type="entry name" value="WHD_HA2"/>
    <property type="match status" value="1"/>
</dbReference>
<comment type="caution">
    <text evidence="9">The sequence shown here is derived from an EMBL/GenBank/DDBJ whole genome shotgun (WGS) entry which is preliminary data.</text>
</comment>
<evidence type="ECO:0000313" key="10">
    <source>
        <dbReference type="Proteomes" id="UP000791440"/>
    </source>
</evidence>
<evidence type="ECO:0000259" key="8">
    <source>
        <dbReference type="PROSITE" id="PS51194"/>
    </source>
</evidence>
<reference evidence="9" key="1">
    <citation type="journal article" date="2016" name="Insect Biochem. Mol. Biol.">
        <title>Multifaceted biological insights from a draft genome sequence of the tobacco hornworm moth, Manduca sexta.</title>
        <authorList>
            <person name="Kanost M.R."/>
            <person name="Arrese E.L."/>
            <person name="Cao X."/>
            <person name="Chen Y.R."/>
            <person name="Chellapilla S."/>
            <person name="Goldsmith M.R."/>
            <person name="Grosse-Wilde E."/>
            <person name="Heckel D.G."/>
            <person name="Herndon N."/>
            <person name="Jiang H."/>
            <person name="Papanicolaou A."/>
            <person name="Qu J."/>
            <person name="Soulages J.L."/>
            <person name="Vogel H."/>
            <person name="Walters J."/>
            <person name="Waterhouse R.M."/>
            <person name="Ahn S.J."/>
            <person name="Almeida F.C."/>
            <person name="An C."/>
            <person name="Aqrawi P."/>
            <person name="Bretschneider A."/>
            <person name="Bryant W.B."/>
            <person name="Bucks S."/>
            <person name="Chao H."/>
            <person name="Chevignon G."/>
            <person name="Christen J.M."/>
            <person name="Clarke D.F."/>
            <person name="Dittmer N.T."/>
            <person name="Ferguson L.C.F."/>
            <person name="Garavelou S."/>
            <person name="Gordon K.H.J."/>
            <person name="Gunaratna R.T."/>
            <person name="Han Y."/>
            <person name="Hauser F."/>
            <person name="He Y."/>
            <person name="Heidel-Fischer H."/>
            <person name="Hirsh A."/>
            <person name="Hu Y."/>
            <person name="Jiang H."/>
            <person name="Kalra D."/>
            <person name="Klinner C."/>
            <person name="Konig C."/>
            <person name="Kovar C."/>
            <person name="Kroll A.R."/>
            <person name="Kuwar S.S."/>
            <person name="Lee S.L."/>
            <person name="Lehman R."/>
            <person name="Li K."/>
            <person name="Li Z."/>
            <person name="Liang H."/>
            <person name="Lovelace S."/>
            <person name="Lu Z."/>
            <person name="Mansfield J.H."/>
            <person name="McCulloch K.J."/>
            <person name="Mathew T."/>
            <person name="Morton B."/>
            <person name="Muzny D.M."/>
            <person name="Neunemann D."/>
            <person name="Ongeri F."/>
            <person name="Pauchet Y."/>
            <person name="Pu L.L."/>
            <person name="Pyrousis I."/>
            <person name="Rao X.J."/>
            <person name="Redding A."/>
            <person name="Roesel C."/>
            <person name="Sanchez-Gracia A."/>
            <person name="Schaack S."/>
            <person name="Shukla A."/>
            <person name="Tetreau G."/>
            <person name="Wang Y."/>
            <person name="Xiong G.H."/>
            <person name="Traut W."/>
            <person name="Walsh T.K."/>
            <person name="Worley K.C."/>
            <person name="Wu D."/>
            <person name="Wu W."/>
            <person name="Wu Y.Q."/>
            <person name="Zhang X."/>
            <person name="Zou Z."/>
            <person name="Zucker H."/>
            <person name="Briscoe A.D."/>
            <person name="Burmester T."/>
            <person name="Clem R.J."/>
            <person name="Feyereisen R."/>
            <person name="Grimmelikhuijzen C.J.P."/>
            <person name="Hamodrakas S.J."/>
            <person name="Hansson B.S."/>
            <person name="Huguet E."/>
            <person name="Jermiin L.S."/>
            <person name="Lan Q."/>
            <person name="Lehman H.K."/>
            <person name="Lorenzen M."/>
            <person name="Merzendorfer H."/>
            <person name="Michalopoulos I."/>
            <person name="Morton D.B."/>
            <person name="Muthukrishnan S."/>
            <person name="Oakeshott J.G."/>
            <person name="Palmer W."/>
            <person name="Park Y."/>
            <person name="Passarelli A.L."/>
            <person name="Rozas J."/>
            <person name="Schwartz L.M."/>
            <person name="Smith W."/>
            <person name="Southgate A."/>
            <person name="Vilcinskas A."/>
            <person name="Vogt R."/>
            <person name="Wang P."/>
            <person name="Werren J."/>
            <person name="Yu X.Q."/>
            <person name="Zhou J.J."/>
            <person name="Brown S.J."/>
            <person name="Scherer S.E."/>
            <person name="Richards S."/>
            <person name="Blissard G.W."/>
        </authorList>
    </citation>
    <scope>NUCLEOTIDE SEQUENCE</scope>
</reference>
<gene>
    <name evidence="9" type="ORF">O3G_MSEX004350</name>
</gene>
<keyword evidence="10" id="KW-1185">Reference proteome</keyword>
<dbReference type="InterPro" id="IPR001650">
    <property type="entry name" value="Helicase_C-like"/>
</dbReference>
<organism evidence="9 10">
    <name type="scientific">Manduca sexta</name>
    <name type="common">Tobacco hawkmoth</name>
    <name type="synonym">Tobacco hornworm</name>
    <dbReference type="NCBI Taxonomy" id="7130"/>
    <lineage>
        <taxon>Eukaryota</taxon>
        <taxon>Metazoa</taxon>
        <taxon>Ecdysozoa</taxon>
        <taxon>Arthropoda</taxon>
        <taxon>Hexapoda</taxon>
        <taxon>Insecta</taxon>
        <taxon>Pterygota</taxon>
        <taxon>Neoptera</taxon>
        <taxon>Endopterygota</taxon>
        <taxon>Lepidoptera</taxon>
        <taxon>Glossata</taxon>
        <taxon>Ditrysia</taxon>
        <taxon>Bombycoidea</taxon>
        <taxon>Sphingidae</taxon>
        <taxon>Sphinginae</taxon>
        <taxon>Sphingini</taxon>
        <taxon>Manduca</taxon>
    </lineage>
</organism>
<dbReference type="CDD" id="cd17978">
    <property type="entry name" value="DEXHc_DHX33"/>
    <property type="match status" value="1"/>
</dbReference>
<evidence type="ECO:0000256" key="4">
    <source>
        <dbReference type="ARBA" id="ARBA00022806"/>
    </source>
</evidence>
<dbReference type="GO" id="GO:0003725">
    <property type="term" value="F:double-stranded RNA binding"/>
    <property type="evidence" value="ECO:0007669"/>
    <property type="project" value="TreeGrafter"/>
</dbReference>
<dbReference type="GO" id="GO:0003724">
    <property type="term" value="F:RNA helicase activity"/>
    <property type="evidence" value="ECO:0007669"/>
    <property type="project" value="UniProtKB-EC"/>
</dbReference>
<dbReference type="CDD" id="cd18791">
    <property type="entry name" value="SF2_C_RHA"/>
    <property type="match status" value="1"/>
</dbReference>
<dbReference type="GO" id="GO:0005730">
    <property type="term" value="C:nucleolus"/>
    <property type="evidence" value="ECO:0007669"/>
    <property type="project" value="TreeGrafter"/>
</dbReference>
<reference evidence="9" key="2">
    <citation type="submission" date="2020-12" db="EMBL/GenBank/DDBJ databases">
        <authorList>
            <person name="Kanost M."/>
        </authorList>
    </citation>
    <scope>NUCLEOTIDE SEQUENCE</scope>
</reference>
<sequence length="617" mass="68691">MDSKYTSISGPHELKNNFKRKNNIINLNVKKIKLGNGIIVKSNPNIAANAEDHNKNKSNLQEVTEDIQKIRKQLPVYMVRGRLLEEIKNNQTMILIGETGSGKTTQVPQIIHEQRLEGTGVIAVTQPRRVAAITIAIRVAAEMKTELGSIVGYSVRFEDVTSPRTKVKYLTDGLLLREAMLDPLLKKYSIIILDEAHERTISTDVLFGIVKLAQKERNEKNLNPLKVIIMSATMDVDAFRKYFDNCPVIYLEGRTHPVTIYHSKLKQEDYQYAAICTIFQLHATTPADHGFLVFLTGQEEIETVMYNIKQIAKEAAGPPIRVCPLYAGLPPAQQLQVWKETPPGVRKIILSTNIAEASVTIPHIKCVIDTGVVKERTWCTSTGAERLSVRACAQAAGWQRAGRAGRTAPGAAYRLYTADDFKRRPHHPSPEIVRCPLAPTLLMLVAAGIEPTNFPLMDSPPRDSISASLTLLKELGAIDNEGTPKLTVLGRKMSAFPIDPKYAKVLLTATEYNCLEEALSLVAVLSSENIFHSPIHKREEAYKVKQKFVSPLGDHITLLNVFNAYCKASLKKQWCKENYLNHKNLSYAIEVRKQLLSICQGLNMASSSCGAATDQIF</sequence>
<evidence type="ECO:0000256" key="3">
    <source>
        <dbReference type="ARBA" id="ARBA00022801"/>
    </source>
</evidence>
<dbReference type="EC" id="3.6.4.13" evidence="1"/>
<dbReference type="SMART" id="SM00847">
    <property type="entry name" value="HA2"/>
    <property type="match status" value="1"/>
</dbReference>
<dbReference type="PROSITE" id="PS51194">
    <property type="entry name" value="HELICASE_CTER"/>
    <property type="match status" value="1"/>
</dbReference>
<dbReference type="Pfam" id="PF00271">
    <property type="entry name" value="Helicase_C"/>
    <property type="match status" value="1"/>
</dbReference>
<keyword evidence="2" id="KW-0547">Nucleotide-binding</keyword>
<dbReference type="EMBL" id="JH668331">
    <property type="protein sequence ID" value="KAG6446279.1"/>
    <property type="molecule type" value="Genomic_DNA"/>
</dbReference>
<dbReference type="InterPro" id="IPR014001">
    <property type="entry name" value="Helicase_ATP-bd"/>
</dbReference>
<dbReference type="InterPro" id="IPR007502">
    <property type="entry name" value="Helicase-assoc_dom"/>
</dbReference>
<dbReference type="FunFam" id="3.40.50.300:FF:000750">
    <property type="entry name" value="Putative ATP-dependent RNA helicase DHX33"/>
    <property type="match status" value="1"/>
</dbReference>
<evidence type="ECO:0000256" key="6">
    <source>
        <dbReference type="ARBA" id="ARBA00047984"/>
    </source>
</evidence>
<dbReference type="Proteomes" id="UP000791440">
    <property type="component" value="Unassembled WGS sequence"/>
</dbReference>
<dbReference type="InterPro" id="IPR048333">
    <property type="entry name" value="HA2_WH"/>
</dbReference>
<dbReference type="GO" id="GO:0045943">
    <property type="term" value="P:positive regulation of transcription by RNA polymerase I"/>
    <property type="evidence" value="ECO:0007669"/>
    <property type="project" value="TreeGrafter"/>
</dbReference>
<evidence type="ECO:0000259" key="7">
    <source>
        <dbReference type="PROSITE" id="PS51192"/>
    </source>
</evidence>
<dbReference type="PANTHER" id="PTHR18934">
    <property type="entry name" value="ATP-DEPENDENT RNA HELICASE"/>
    <property type="match status" value="1"/>
</dbReference>
<dbReference type="InterPro" id="IPR011545">
    <property type="entry name" value="DEAD/DEAH_box_helicase_dom"/>
</dbReference>
<dbReference type="GO" id="GO:0016787">
    <property type="term" value="F:hydrolase activity"/>
    <property type="evidence" value="ECO:0007669"/>
    <property type="project" value="UniProtKB-KW"/>
</dbReference>
<name>A0A921YV87_MANSE</name>
<dbReference type="PROSITE" id="PS00690">
    <property type="entry name" value="DEAH_ATP_HELICASE"/>
    <property type="match status" value="1"/>
</dbReference>
<evidence type="ECO:0000256" key="2">
    <source>
        <dbReference type="ARBA" id="ARBA00022741"/>
    </source>
</evidence>
<evidence type="ECO:0000313" key="9">
    <source>
        <dbReference type="EMBL" id="KAG6446279.1"/>
    </source>
</evidence>
<accession>A0A921YV87</accession>